<dbReference type="EMBL" id="QOVK01000033">
    <property type="protein sequence ID" value="RXG11892.1"/>
    <property type="molecule type" value="Genomic_DNA"/>
</dbReference>
<dbReference type="Gene3D" id="3.10.620.30">
    <property type="match status" value="1"/>
</dbReference>
<keyword evidence="3" id="KW-1185">Reference proteome</keyword>
<dbReference type="OrthoDB" id="9804872at2"/>
<comment type="caution">
    <text evidence="2">The sequence shown here is derived from an EMBL/GenBank/DDBJ whole genome shotgun (WGS) entry which is preliminary data.</text>
</comment>
<evidence type="ECO:0000313" key="3">
    <source>
        <dbReference type="Proteomes" id="UP000289859"/>
    </source>
</evidence>
<dbReference type="InterPro" id="IPR002931">
    <property type="entry name" value="Transglutaminase-like"/>
</dbReference>
<keyword evidence="2" id="KW-0378">Hydrolase</keyword>
<dbReference type="AlphaFoldDB" id="A0A4Q0NPS9"/>
<protein>
    <submittedName>
        <fullName evidence="2">Transglutaminase-like putative cysteine protease</fullName>
    </submittedName>
</protein>
<evidence type="ECO:0000259" key="1">
    <source>
        <dbReference type="SMART" id="SM00460"/>
    </source>
</evidence>
<dbReference type="GO" id="GO:0006508">
    <property type="term" value="P:proteolysis"/>
    <property type="evidence" value="ECO:0007669"/>
    <property type="project" value="UniProtKB-KW"/>
</dbReference>
<dbReference type="GO" id="GO:0008233">
    <property type="term" value="F:peptidase activity"/>
    <property type="evidence" value="ECO:0007669"/>
    <property type="project" value="UniProtKB-KW"/>
</dbReference>
<dbReference type="PANTHER" id="PTHR33490">
    <property type="entry name" value="BLR5614 PROTEIN-RELATED"/>
    <property type="match status" value="1"/>
</dbReference>
<dbReference type="PANTHER" id="PTHR33490:SF6">
    <property type="entry name" value="SLL1049 PROTEIN"/>
    <property type="match status" value="1"/>
</dbReference>
<organism evidence="2 3">
    <name type="scientific">Leeuwenhoekiella polynyae</name>
    <dbReference type="NCBI Taxonomy" id="1550906"/>
    <lineage>
        <taxon>Bacteria</taxon>
        <taxon>Pseudomonadati</taxon>
        <taxon>Bacteroidota</taxon>
        <taxon>Flavobacteriia</taxon>
        <taxon>Flavobacteriales</taxon>
        <taxon>Flavobacteriaceae</taxon>
        <taxon>Leeuwenhoekiella</taxon>
    </lineage>
</organism>
<dbReference type="RefSeq" id="WP_128767172.1">
    <property type="nucleotide sequence ID" value="NZ_JBHUOO010000024.1"/>
</dbReference>
<proteinExistence type="predicted"/>
<accession>A0A4Q0NPS9</accession>
<gene>
    <name evidence="2" type="ORF">DSM02_3994</name>
</gene>
<dbReference type="Pfam" id="PF01841">
    <property type="entry name" value="Transglut_core"/>
    <property type="match status" value="1"/>
</dbReference>
<sequence length="332" mass="38056">MEYTIKYKAVNTYESTVDEAFWQFLLRPEENKTQHVRISKFTNSLNAGIEISTNTFGFPICRVHPKKPFDAISFEASYIMSKEVTNPFSALDSVANPEHYALIKSLNFKIDYERFLSITPLTQLEKSQLPVQFSEERSVFDNLTELNEWVYKTFTFKTSVTDVKTTPVQFLEKGAGVCQDFTHLFLAIARLNNIPARYTSGYLHQGNGFQGDSQMHAWAECYIPEKGWLGFDPANNLIALENHIKVAHGQDYSDCAPIKGIIYSNAAANKTSYTVEVNARAESDPDVFSENQLFEPLPFKQQLAFQSQWQNQQYQQQQQLRHQLDNNEDPAL</sequence>
<dbReference type="SUPFAM" id="SSF54001">
    <property type="entry name" value="Cysteine proteinases"/>
    <property type="match status" value="1"/>
</dbReference>
<feature type="domain" description="Transglutaminase-like" evidence="1">
    <location>
        <begin position="170"/>
        <end position="235"/>
    </location>
</feature>
<reference evidence="2 3" key="1">
    <citation type="submission" date="2018-07" db="EMBL/GenBank/DDBJ databases">
        <title>Leeuwenhoekiella genomics.</title>
        <authorList>
            <person name="Tahon G."/>
            <person name="Willems A."/>
        </authorList>
    </citation>
    <scope>NUCLEOTIDE SEQUENCE [LARGE SCALE GENOMIC DNA]</scope>
    <source>
        <strain evidence="2 3">LMG 29608</strain>
    </source>
</reference>
<evidence type="ECO:0000313" key="2">
    <source>
        <dbReference type="EMBL" id="RXG11892.1"/>
    </source>
</evidence>
<name>A0A4Q0NPS9_9FLAO</name>
<dbReference type="SMART" id="SM00460">
    <property type="entry name" value="TGc"/>
    <property type="match status" value="1"/>
</dbReference>
<dbReference type="Proteomes" id="UP000289859">
    <property type="component" value="Unassembled WGS sequence"/>
</dbReference>
<dbReference type="InterPro" id="IPR038765">
    <property type="entry name" value="Papain-like_cys_pep_sf"/>
</dbReference>
<keyword evidence="2" id="KW-0645">Protease</keyword>